<organism evidence="1 2">
    <name type="scientific">Streptomyces arboris</name>
    <dbReference type="NCBI Taxonomy" id="2600619"/>
    <lineage>
        <taxon>Bacteria</taxon>
        <taxon>Bacillati</taxon>
        <taxon>Actinomycetota</taxon>
        <taxon>Actinomycetes</taxon>
        <taxon>Kitasatosporales</taxon>
        <taxon>Streptomycetaceae</taxon>
        <taxon>Streptomyces</taxon>
    </lineage>
</organism>
<name>A0A5N5ER38_9ACTN</name>
<evidence type="ECO:0000313" key="2">
    <source>
        <dbReference type="Proteomes" id="UP000326907"/>
    </source>
</evidence>
<protein>
    <submittedName>
        <fullName evidence="1">Sulfatase</fullName>
    </submittedName>
</protein>
<reference evidence="1 2" key="1">
    <citation type="submission" date="2019-09" db="EMBL/GenBank/DDBJ databases">
        <authorList>
            <person name="Liu P."/>
        </authorList>
    </citation>
    <scope>NUCLEOTIDE SEQUENCE [LARGE SCALE GENOMIC DNA]</scope>
    <source>
        <strain evidence="1 2">TRM68085</strain>
    </source>
</reference>
<dbReference type="AlphaFoldDB" id="A0A5N5ER38"/>
<dbReference type="Proteomes" id="UP000326907">
    <property type="component" value="Unassembled WGS sequence"/>
</dbReference>
<accession>A0A5N5ER38</accession>
<comment type="caution">
    <text evidence="1">The sequence shown here is derived from an EMBL/GenBank/DDBJ whole genome shotgun (WGS) entry which is preliminary data.</text>
</comment>
<dbReference type="EMBL" id="VYUA01000013">
    <property type="protein sequence ID" value="KAB2591360.1"/>
    <property type="molecule type" value="Genomic_DNA"/>
</dbReference>
<gene>
    <name evidence="1" type="ORF">F5983_16275</name>
</gene>
<evidence type="ECO:0000313" key="1">
    <source>
        <dbReference type="EMBL" id="KAB2591360.1"/>
    </source>
</evidence>
<proteinExistence type="predicted"/>
<keyword evidence="2" id="KW-1185">Reference proteome</keyword>
<dbReference type="RefSeq" id="WP_151510963.1">
    <property type="nucleotide sequence ID" value="NZ_JBMVCA010000004.1"/>
</dbReference>
<sequence>MIETSQLRLLPWRSPEGKPCYLSTSDPNSRVSRLADKVEEEQIECGNVVLEGAQEVLADEAAGEVAVRFALTQAVLSLRDVLLIAHSRGERLPDPEVR</sequence>